<keyword evidence="2" id="KW-1185">Reference proteome</keyword>
<sequence length="127" mass="14106">MTEKTYEVEATHEDRWWVLTIESLGIAGQVRRLDEADEVARSLVSAFLDIDEADVAVKVNVHLPKEAMIMLAAAEKDELRAREALEAAGAQRRRAIAILRTGGMSQREISRALKISPQRVSQLAKPA</sequence>
<evidence type="ECO:0008006" key="3">
    <source>
        <dbReference type="Google" id="ProtNLM"/>
    </source>
</evidence>
<reference evidence="1 2" key="1">
    <citation type="submission" date="2018-06" db="EMBL/GenBank/DDBJ databases">
        <authorList>
            <consortium name="Pathogen Informatics"/>
            <person name="Doyle S."/>
        </authorList>
    </citation>
    <scope>NUCLEOTIDE SEQUENCE [LARGE SCALE GENOMIC DNA]</scope>
    <source>
        <strain evidence="1 2">NCTC11535</strain>
    </source>
</reference>
<dbReference type="RefSeq" id="WP_111835772.1">
    <property type="nucleotide sequence ID" value="NZ_UAPQ01000001.1"/>
</dbReference>
<dbReference type="EMBL" id="UAPQ01000001">
    <property type="protein sequence ID" value="SPT52821.1"/>
    <property type="molecule type" value="Genomic_DNA"/>
</dbReference>
<evidence type="ECO:0000313" key="1">
    <source>
        <dbReference type="EMBL" id="SPT52821.1"/>
    </source>
</evidence>
<evidence type="ECO:0000313" key="2">
    <source>
        <dbReference type="Proteomes" id="UP000250006"/>
    </source>
</evidence>
<proteinExistence type="predicted"/>
<name>A0ABY1VMA9_9ACTO</name>
<comment type="caution">
    <text evidence="1">The sequence shown here is derived from an EMBL/GenBank/DDBJ whole genome shotgun (WGS) entry which is preliminary data.</text>
</comment>
<protein>
    <recommendedName>
        <fullName evidence="3">Transcriptional regulator</fullName>
    </recommendedName>
</protein>
<dbReference type="Proteomes" id="UP000250006">
    <property type="component" value="Unassembled WGS sequence"/>
</dbReference>
<organism evidence="1 2">
    <name type="scientific">Actinomyces bovis</name>
    <dbReference type="NCBI Taxonomy" id="1658"/>
    <lineage>
        <taxon>Bacteria</taxon>
        <taxon>Bacillati</taxon>
        <taxon>Actinomycetota</taxon>
        <taxon>Actinomycetes</taxon>
        <taxon>Actinomycetales</taxon>
        <taxon>Actinomycetaceae</taxon>
        <taxon>Actinomyces</taxon>
    </lineage>
</organism>
<accession>A0ABY1VMA9</accession>
<gene>
    <name evidence="1" type="ORF">NCTC11535_00475</name>
</gene>